<reference evidence="6 7" key="1">
    <citation type="journal article" date="2014" name="BMC Genomics">
        <title>Comparative genomics of the major fungal agents of human and animal Sporotrichosis: Sporothrix schenckii and Sporothrix brasiliensis.</title>
        <authorList>
            <person name="Teixeira M.M."/>
            <person name="de Almeida L.G."/>
            <person name="Kubitschek-Barreira P."/>
            <person name="Alves F.L."/>
            <person name="Kioshima E.S."/>
            <person name="Abadio A.K."/>
            <person name="Fernandes L."/>
            <person name="Derengowski L.S."/>
            <person name="Ferreira K.S."/>
            <person name="Souza R.C."/>
            <person name="Ruiz J.C."/>
            <person name="de Andrade N.C."/>
            <person name="Paes H.C."/>
            <person name="Nicola A.M."/>
            <person name="Albuquerque P."/>
            <person name="Gerber A.L."/>
            <person name="Martins V.P."/>
            <person name="Peconick L.D."/>
            <person name="Neto A.V."/>
            <person name="Chaucanez C.B."/>
            <person name="Silva P.A."/>
            <person name="Cunha O.L."/>
            <person name="de Oliveira F.F."/>
            <person name="dos Santos T.C."/>
            <person name="Barros A.L."/>
            <person name="Soares M.A."/>
            <person name="de Oliveira L.M."/>
            <person name="Marini M.M."/>
            <person name="Villalobos-Duno H."/>
            <person name="Cunha M.M."/>
            <person name="de Hoog S."/>
            <person name="da Silveira J.F."/>
            <person name="Henrissat B."/>
            <person name="Nino-Vega G.A."/>
            <person name="Cisalpino P.S."/>
            <person name="Mora-Montes H.M."/>
            <person name="Almeida S.R."/>
            <person name="Stajich J.E."/>
            <person name="Lopes-Bezerra L.M."/>
            <person name="Vasconcelos A.T."/>
            <person name="Felipe M.S."/>
        </authorList>
    </citation>
    <scope>NUCLEOTIDE SEQUENCE [LARGE SCALE GENOMIC DNA]</scope>
    <source>
        <strain evidence="6 7">5110</strain>
    </source>
</reference>
<dbReference type="PANTHER" id="PTHR11552">
    <property type="entry name" value="GLUCOSE-METHANOL-CHOLINE GMC OXIDOREDUCTASE"/>
    <property type="match status" value="1"/>
</dbReference>
<protein>
    <submittedName>
        <fullName evidence="6">Choline dehydrogenase</fullName>
    </submittedName>
</protein>
<keyword evidence="4" id="KW-0732">Signal</keyword>
<feature type="domain" description="Glucose-methanol-choline oxidoreductase N-terminal" evidence="5">
    <location>
        <begin position="123"/>
        <end position="146"/>
    </location>
</feature>
<dbReference type="HOGENOM" id="CLU_002865_6_1_1"/>
<feature type="chain" id="PRO_5002148427" evidence="4">
    <location>
        <begin position="29"/>
        <end position="638"/>
    </location>
</feature>
<dbReference type="PROSITE" id="PS00623">
    <property type="entry name" value="GMC_OXRED_1"/>
    <property type="match status" value="1"/>
</dbReference>
<evidence type="ECO:0000259" key="5">
    <source>
        <dbReference type="PROSITE" id="PS00623"/>
    </source>
</evidence>
<dbReference type="Pfam" id="PF00732">
    <property type="entry name" value="GMC_oxred_N"/>
    <property type="match status" value="1"/>
</dbReference>
<evidence type="ECO:0000256" key="3">
    <source>
        <dbReference type="RuleBase" id="RU003968"/>
    </source>
</evidence>
<dbReference type="InterPro" id="IPR036188">
    <property type="entry name" value="FAD/NAD-bd_sf"/>
</dbReference>
<dbReference type="Gene3D" id="3.50.50.60">
    <property type="entry name" value="FAD/NAD(P)-binding domain"/>
    <property type="match status" value="1"/>
</dbReference>
<dbReference type="SUPFAM" id="SSF54373">
    <property type="entry name" value="FAD-linked reductases, C-terminal domain"/>
    <property type="match status" value="1"/>
</dbReference>
<dbReference type="GeneID" id="63673593"/>
<dbReference type="RefSeq" id="XP_040617904.1">
    <property type="nucleotide sequence ID" value="XM_040758672.1"/>
</dbReference>
<comment type="cofactor">
    <cofactor evidence="2">
        <name>FAD</name>
        <dbReference type="ChEBI" id="CHEBI:57692"/>
    </cofactor>
</comment>
<dbReference type="InterPro" id="IPR012132">
    <property type="entry name" value="GMC_OxRdtase"/>
</dbReference>
<dbReference type="Gene3D" id="3.30.560.10">
    <property type="entry name" value="Glucose Oxidase, domain 3"/>
    <property type="match status" value="1"/>
</dbReference>
<dbReference type="GO" id="GO:0044550">
    <property type="term" value="P:secondary metabolite biosynthetic process"/>
    <property type="evidence" value="ECO:0007669"/>
    <property type="project" value="TreeGrafter"/>
</dbReference>
<dbReference type="Proteomes" id="UP000031575">
    <property type="component" value="Unassembled WGS sequence"/>
</dbReference>
<dbReference type="OrthoDB" id="269227at2759"/>
<feature type="binding site" evidence="2">
    <location>
        <position position="125"/>
    </location>
    <ligand>
        <name>FAD</name>
        <dbReference type="ChEBI" id="CHEBI:57692"/>
    </ligand>
</feature>
<dbReference type="GO" id="GO:0016614">
    <property type="term" value="F:oxidoreductase activity, acting on CH-OH group of donors"/>
    <property type="evidence" value="ECO:0007669"/>
    <property type="project" value="InterPro"/>
</dbReference>
<sequence length="638" mass="66210">MVVLPKRARGAGCGLGLLGLVLAAPALARVVPKHATLVDRATASSTTYDFVIAGGGIAGLTVADRLTEDPSVTVLVVEAGPLDQGEDAVRVPGAYNPAAYLWPNLFSAPQAGLNDGVYFAATARVVGGGSTVNAMIFLRGDKDDYAGWTALGNRGWAWDDLLPYFCKSENVTFPAAAFAAQNNISWTARVHGTAGPVQATYPNYRFPGSGHWYEAAVHAGIAPDTDPNDGSVRGVFWLPLAEDATTRTRSDARASHYDRVAAARPNYHLLPGTTVSKVLFSAGKRARATGVQLVATDGSSTAPTTVTATVAASKEVLLAAGGLHTPQLLQLSGIGPQALLAQFGIPVVADLPGVGQNFQDQPTIPMTYNFTNNVSPNWGSLLDNATYDAAQHARYESSKTGPYTLVRTLSTNFAALALKDIAPDYQAIVAAARARNATAALPAGTDPTVAAGYVAQRAVLLQQLAGEAAVGGLHWNTDTASTLYAFKPLSRGTVAIASADVRDAPRIDYRAATDPTDLAVYAALLRKNRQLMAAPAMAALGPVETAPFGPGVTSDAAVAAALVAALNPTNGHACCTAAMLPRRLGGVVDADLCVYGVTGLRVLDISFWPFPVAGAPSATMYAAGEKMAAVIKAKYGLR</sequence>
<keyword evidence="2 3" id="KW-0274">FAD</keyword>
<proteinExistence type="inferred from homology"/>
<dbReference type="SUPFAM" id="SSF51905">
    <property type="entry name" value="FAD/NAD(P)-binding domain"/>
    <property type="match status" value="1"/>
</dbReference>
<organism evidence="6 7">
    <name type="scientific">Sporothrix brasiliensis 5110</name>
    <dbReference type="NCBI Taxonomy" id="1398154"/>
    <lineage>
        <taxon>Eukaryota</taxon>
        <taxon>Fungi</taxon>
        <taxon>Dikarya</taxon>
        <taxon>Ascomycota</taxon>
        <taxon>Pezizomycotina</taxon>
        <taxon>Sordariomycetes</taxon>
        <taxon>Sordariomycetidae</taxon>
        <taxon>Ophiostomatales</taxon>
        <taxon>Ophiostomataceae</taxon>
        <taxon>Sporothrix</taxon>
    </lineage>
</organism>
<dbReference type="PANTHER" id="PTHR11552:SF115">
    <property type="entry name" value="DEHYDROGENASE XPTC-RELATED"/>
    <property type="match status" value="1"/>
</dbReference>
<feature type="signal peptide" evidence="4">
    <location>
        <begin position="1"/>
        <end position="28"/>
    </location>
</feature>
<evidence type="ECO:0000256" key="1">
    <source>
        <dbReference type="ARBA" id="ARBA00010790"/>
    </source>
</evidence>
<dbReference type="PIRSF" id="PIRSF000137">
    <property type="entry name" value="Alcohol_oxidase"/>
    <property type="match status" value="1"/>
</dbReference>
<dbReference type="InterPro" id="IPR007867">
    <property type="entry name" value="GMC_OxRtase_C"/>
</dbReference>
<accession>A0A0C2ETP2</accession>
<keyword evidence="3" id="KW-0285">Flavoprotein</keyword>
<evidence type="ECO:0000313" key="6">
    <source>
        <dbReference type="EMBL" id="KIH89894.1"/>
    </source>
</evidence>
<comment type="caution">
    <text evidence="6">The sequence shown here is derived from an EMBL/GenBank/DDBJ whole genome shotgun (WGS) entry which is preliminary data.</text>
</comment>
<name>A0A0C2ETP2_9PEZI</name>
<dbReference type="Pfam" id="PF05199">
    <property type="entry name" value="GMC_oxred_C"/>
    <property type="match status" value="1"/>
</dbReference>
<evidence type="ECO:0000256" key="4">
    <source>
        <dbReference type="SAM" id="SignalP"/>
    </source>
</evidence>
<keyword evidence="7" id="KW-1185">Reference proteome</keyword>
<feature type="binding site" evidence="2">
    <location>
        <position position="275"/>
    </location>
    <ligand>
        <name>FAD</name>
        <dbReference type="ChEBI" id="CHEBI:57692"/>
    </ligand>
</feature>
<gene>
    <name evidence="6" type="ORF">SPBR_00353</name>
</gene>
<dbReference type="EMBL" id="AWTV01000008">
    <property type="protein sequence ID" value="KIH89894.1"/>
    <property type="molecule type" value="Genomic_DNA"/>
</dbReference>
<evidence type="ECO:0000256" key="2">
    <source>
        <dbReference type="PIRSR" id="PIRSR000137-2"/>
    </source>
</evidence>
<evidence type="ECO:0000313" key="7">
    <source>
        <dbReference type="Proteomes" id="UP000031575"/>
    </source>
</evidence>
<dbReference type="InterPro" id="IPR000172">
    <property type="entry name" value="GMC_OxRdtase_N"/>
</dbReference>
<dbReference type="GO" id="GO:0050660">
    <property type="term" value="F:flavin adenine dinucleotide binding"/>
    <property type="evidence" value="ECO:0007669"/>
    <property type="project" value="InterPro"/>
</dbReference>
<comment type="similarity">
    <text evidence="1 3">Belongs to the GMC oxidoreductase family.</text>
</comment>
<dbReference type="VEuPathDB" id="FungiDB:SPBR_00353"/>
<dbReference type="AlphaFoldDB" id="A0A0C2ETP2"/>